<keyword evidence="1" id="KW-0812">Transmembrane</keyword>
<comment type="caution">
    <text evidence="2">The sequence shown here is derived from an EMBL/GenBank/DDBJ whole genome shotgun (WGS) entry which is preliminary data.</text>
</comment>
<dbReference type="AlphaFoldDB" id="A0AAV1XA13"/>
<protein>
    <submittedName>
        <fullName evidence="2">Uncharacterized protein</fullName>
    </submittedName>
</protein>
<dbReference type="EMBL" id="CAXHTB010000013">
    <property type="protein sequence ID" value="CAL0318128.1"/>
    <property type="molecule type" value="Genomic_DNA"/>
</dbReference>
<feature type="transmembrane region" description="Helical" evidence="1">
    <location>
        <begin position="27"/>
        <end position="50"/>
    </location>
</feature>
<reference evidence="2 3" key="1">
    <citation type="submission" date="2024-03" db="EMBL/GenBank/DDBJ databases">
        <authorList>
            <person name="Martinez-Hernandez J."/>
        </authorList>
    </citation>
    <scope>NUCLEOTIDE SEQUENCE [LARGE SCALE GENOMIC DNA]</scope>
</reference>
<keyword evidence="1" id="KW-0472">Membrane</keyword>
<dbReference type="Proteomes" id="UP001497480">
    <property type="component" value="Unassembled WGS sequence"/>
</dbReference>
<name>A0AAV1XA13_LUPLU</name>
<sequence>MPSVEVSIFFAFKSYCTFFLSSSFHEVFGFISLILLITVNGTYGPSSIAFHISKSCDSMKILILIFQKS</sequence>
<keyword evidence="3" id="KW-1185">Reference proteome</keyword>
<proteinExistence type="predicted"/>
<evidence type="ECO:0000256" key="1">
    <source>
        <dbReference type="SAM" id="Phobius"/>
    </source>
</evidence>
<evidence type="ECO:0000313" key="2">
    <source>
        <dbReference type="EMBL" id="CAL0318128.1"/>
    </source>
</evidence>
<gene>
    <name evidence="2" type="ORF">LLUT_LOCUS19188</name>
</gene>
<accession>A0AAV1XA13</accession>
<evidence type="ECO:0000313" key="3">
    <source>
        <dbReference type="Proteomes" id="UP001497480"/>
    </source>
</evidence>
<keyword evidence="1" id="KW-1133">Transmembrane helix</keyword>
<organism evidence="2 3">
    <name type="scientific">Lupinus luteus</name>
    <name type="common">European yellow lupine</name>
    <dbReference type="NCBI Taxonomy" id="3873"/>
    <lineage>
        <taxon>Eukaryota</taxon>
        <taxon>Viridiplantae</taxon>
        <taxon>Streptophyta</taxon>
        <taxon>Embryophyta</taxon>
        <taxon>Tracheophyta</taxon>
        <taxon>Spermatophyta</taxon>
        <taxon>Magnoliopsida</taxon>
        <taxon>eudicotyledons</taxon>
        <taxon>Gunneridae</taxon>
        <taxon>Pentapetalae</taxon>
        <taxon>rosids</taxon>
        <taxon>fabids</taxon>
        <taxon>Fabales</taxon>
        <taxon>Fabaceae</taxon>
        <taxon>Papilionoideae</taxon>
        <taxon>50 kb inversion clade</taxon>
        <taxon>genistoids sensu lato</taxon>
        <taxon>core genistoids</taxon>
        <taxon>Genisteae</taxon>
        <taxon>Lupinus</taxon>
    </lineage>
</organism>